<dbReference type="EMBL" id="KY684083">
    <property type="protein sequence ID" value="ARF08735.1"/>
    <property type="molecule type" value="Genomic_DNA"/>
</dbReference>
<name>A0A1V0SAI2_9VIRU</name>
<accession>A0A1V0SAI2</accession>
<reference evidence="1" key="1">
    <citation type="journal article" date="2017" name="Science">
        <title>Giant viruses with an expanded complement of translation system components.</title>
        <authorList>
            <person name="Schulz F."/>
            <person name="Yutin N."/>
            <person name="Ivanova N.N."/>
            <person name="Ortega D.R."/>
            <person name="Lee T.K."/>
            <person name="Vierheilig J."/>
            <person name="Daims H."/>
            <person name="Horn M."/>
            <person name="Wagner M."/>
            <person name="Jensen G.J."/>
            <person name="Kyrpides N.C."/>
            <person name="Koonin E.V."/>
            <person name="Woyke T."/>
        </authorList>
    </citation>
    <scope>NUCLEOTIDE SEQUENCE</scope>
    <source>
        <strain evidence="1">CTV1</strain>
    </source>
</reference>
<sequence>MHIDFCLLASDLNDNYYGLYPYVKKAWKKIGIETKLILISDYIPDNLKQYECDITLFKPIENIHTAFQAQTIRLLYPCLFDNKNIIISDMDIIPLSKLYFTEKIKNYSNDRFIVYRDAYIQNNMYAACYNLANSTIWKRIFSVNNENDVIQQIKSWYDPVYDGKKNCQGWFTDQKMLFKYLNTKGKAFLTILKDKELNFSRLDKRNRKYIVENLSLVYNDIKNKCYTDFHIIRPYHKYIDIINSVIDLIDI</sequence>
<gene>
    <name evidence="1" type="ORF">Catovirus_1_785</name>
</gene>
<organism evidence="1">
    <name type="scientific">Catovirus CTV1</name>
    <dbReference type="NCBI Taxonomy" id="1977631"/>
    <lineage>
        <taxon>Viruses</taxon>
        <taxon>Varidnaviria</taxon>
        <taxon>Bamfordvirae</taxon>
        <taxon>Nucleocytoviricota</taxon>
        <taxon>Megaviricetes</taxon>
        <taxon>Imitervirales</taxon>
        <taxon>Mimiviridae</taxon>
        <taxon>Klosneuvirinae</taxon>
        <taxon>Catovirus</taxon>
    </lineage>
</organism>
<proteinExistence type="predicted"/>
<evidence type="ECO:0000313" key="1">
    <source>
        <dbReference type="EMBL" id="ARF08735.1"/>
    </source>
</evidence>
<protein>
    <submittedName>
        <fullName evidence="1">Uncharacterized protein</fullName>
    </submittedName>
</protein>